<evidence type="ECO:0000313" key="2">
    <source>
        <dbReference type="EMBL" id="KAF2545698.1"/>
    </source>
</evidence>
<accession>A0A8S9GN67</accession>
<sequence length="675" mass="76053">MGTLRLRLWPERWAMNPGVQSYLEYGLLESGDGSSNPEEVLLDHEVLFGTRRSCGNPELEPGGFGDHDWTMRLCKDTGFSLGSGDRIGTLVFIFGPGGHMGTRRPLRPYRNPEEPGGSSLDPEIFDWKPKVLLWILRFLIGTRRLCGNPEALPQMLYIGLEIVWGTVGTILRLPRRDYYRKSLTDLEGAGVSVVTQVPGFAAFHVWRSKGFEVVLTGYSGLRIPIPALCFIPISILSTCHCGRATFCKGLPESEVSGDLIQLEIEDLKRQVSGERDQRATRELEIRDLKDKVKDLEKVAEAYSADALVTSQKNQELEEEIDPLKAAAETFKFEMVMAVNGARVVARWELMSEWLRKQSAQWDLVTALEQYKAVVQEEAKNKGAPPSTFEDEPSIQPVSEMDVDSSIKPRGSPTLTHISITQGSGDSLGILRLRLRPERWAMNPGVSSFLEYGLLESCNLEVVGEPGGSLLDLEIVSGTRRSCEDTVFGLRSIDHIGTLRSRENPEVLMDYRNPEVSSLDPETFDWNPEVLEVLMTPMRPRLYRGSRFFFEIFFGTLRPYRNPEVLPWILRSLIGTRRLCGNPEEVTDKLRGCWCGRYDPSARLRCFPRLEKQGFHCSMYFKGPRCALGCTGVLGGFDSILRLAHTHSCFMSHTYFNLVDVPLFARVGQDRRSLET</sequence>
<name>A0A8S9GN67_BRACR</name>
<dbReference type="EMBL" id="QGKY02001925">
    <property type="protein sequence ID" value="KAF2545698.1"/>
    <property type="molecule type" value="Genomic_DNA"/>
</dbReference>
<evidence type="ECO:0000256" key="1">
    <source>
        <dbReference type="SAM" id="Coils"/>
    </source>
</evidence>
<feature type="coiled-coil region" evidence="1">
    <location>
        <begin position="278"/>
        <end position="319"/>
    </location>
</feature>
<proteinExistence type="predicted"/>
<protein>
    <submittedName>
        <fullName evidence="2">Uncharacterized protein</fullName>
    </submittedName>
</protein>
<organism evidence="2">
    <name type="scientific">Brassica cretica</name>
    <name type="common">Mustard</name>
    <dbReference type="NCBI Taxonomy" id="69181"/>
    <lineage>
        <taxon>Eukaryota</taxon>
        <taxon>Viridiplantae</taxon>
        <taxon>Streptophyta</taxon>
        <taxon>Embryophyta</taxon>
        <taxon>Tracheophyta</taxon>
        <taxon>Spermatophyta</taxon>
        <taxon>Magnoliopsida</taxon>
        <taxon>eudicotyledons</taxon>
        <taxon>Gunneridae</taxon>
        <taxon>Pentapetalae</taxon>
        <taxon>rosids</taxon>
        <taxon>malvids</taxon>
        <taxon>Brassicales</taxon>
        <taxon>Brassicaceae</taxon>
        <taxon>Brassiceae</taxon>
        <taxon>Brassica</taxon>
    </lineage>
</organism>
<keyword evidence="1" id="KW-0175">Coiled coil</keyword>
<gene>
    <name evidence="2" type="ORF">F2Q70_00021529</name>
</gene>
<reference evidence="2" key="1">
    <citation type="submission" date="2019-12" db="EMBL/GenBank/DDBJ databases">
        <title>Genome sequencing and annotation of Brassica cretica.</title>
        <authorList>
            <person name="Studholme D.J."/>
            <person name="Sarris P.F."/>
        </authorList>
    </citation>
    <scope>NUCLEOTIDE SEQUENCE</scope>
    <source>
        <strain evidence="2">PFS-102/07</strain>
        <tissue evidence="2">Leaf</tissue>
    </source>
</reference>
<comment type="caution">
    <text evidence="2">The sequence shown here is derived from an EMBL/GenBank/DDBJ whole genome shotgun (WGS) entry which is preliminary data.</text>
</comment>
<dbReference type="AlphaFoldDB" id="A0A8S9GN67"/>